<dbReference type="PANTHER" id="PTHR38011:SF7">
    <property type="entry name" value="2,5-DIAMINO-6-RIBOSYLAMINO-4(3H)-PYRIMIDINONE 5'-PHOSPHATE REDUCTASE"/>
    <property type="match status" value="1"/>
</dbReference>
<dbReference type="InterPro" id="IPR050765">
    <property type="entry name" value="Riboflavin_Biosynth_HTPR"/>
</dbReference>
<dbReference type="RefSeq" id="WP_230067354.1">
    <property type="nucleotide sequence ID" value="NZ_BAABLL010000003.1"/>
</dbReference>
<evidence type="ECO:0000256" key="3">
    <source>
        <dbReference type="ARBA" id="ARBA00023002"/>
    </source>
</evidence>
<proteinExistence type="predicted"/>
<dbReference type="SUPFAM" id="SSF53597">
    <property type="entry name" value="Dihydrofolate reductase-like"/>
    <property type="match status" value="1"/>
</dbReference>
<comment type="caution">
    <text evidence="5">The sequence shown here is derived from an EMBL/GenBank/DDBJ whole genome shotgun (WGS) entry which is preliminary data.</text>
</comment>
<name>A0ABV8R004_9MICC</name>
<dbReference type="Proteomes" id="UP001595773">
    <property type="component" value="Unassembled WGS sequence"/>
</dbReference>
<dbReference type="Pfam" id="PF01872">
    <property type="entry name" value="RibD_C"/>
    <property type="match status" value="1"/>
</dbReference>
<keyword evidence="6" id="KW-1185">Reference proteome</keyword>
<evidence type="ECO:0000259" key="4">
    <source>
        <dbReference type="Pfam" id="PF01872"/>
    </source>
</evidence>
<dbReference type="NCBIfam" id="NF010663">
    <property type="entry name" value="PRK14059.1-1"/>
    <property type="match status" value="1"/>
</dbReference>
<keyword evidence="3" id="KW-0560">Oxidoreductase</keyword>
<keyword evidence="2" id="KW-0521">NADP</keyword>
<feature type="domain" description="Bacterial bifunctional deaminase-reductase C-terminal" evidence="4">
    <location>
        <begin position="35"/>
        <end position="224"/>
    </location>
</feature>
<dbReference type="PANTHER" id="PTHR38011">
    <property type="entry name" value="DIHYDROFOLATE REDUCTASE FAMILY PROTEIN (AFU_ORTHOLOGUE AFUA_8G06820)"/>
    <property type="match status" value="1"/>
</dbReference>
<evidence type="ECO:0000313" key="5">
    <source>
        <dbReference type="EMBL" id="MFC4265322.1"/>
    </source>
</evidence>
<comment type="pathway">
    <text evidence="1">Cofactor biosynthesis; riboflavin biosynthesis.</text>
</comment>
<sequence>MIERIFPASSGAPAEVSEEELLHLYGARPAGADRPWVSFNFVASIDGAATVDGRSGKLGNATDQHIFTLMRRHADVIVVGAATIRAEGYGGELLSAQAQQWRVDHGKTAHPQLAIVSGSLNLDPELEVFTHAPVEPLVVTTAGAPQESRSALSGVAQVINAGEDVLDVDLLVGELAARGLYNIHSEGGPTLLSTFQAADRVDELCLTVAPLLVGGSAPRIAHSHTHKDPHDGAGNPLSMQLAHLLKAESMLFLRYLRASKNP</sequence>
<dbReference type="InterPro" id="IPR002734">
    <property type="entry name" value="RibDG_C"/>
</dbReference>
<evidence type="ECO:0000256" key="2">
    <source>
        <dbReference type="ARBA" id="ARBA00022857"/>
    </source>
</evidence>
<dbReference type="Gene3D" id="3.40.430.10">
    <property type="entry name" value="Dihydrofolate Reductase, subunit A"/>
    <property type="match status" value="1"/>
</dbReference>
<evidence type="ECO:0000256" key="1">
    <source>
        <dbReference type="ARBA" id="ARBA00005104"/>
    </source>
</evidence>
<gene>
    <name evidence="5" type="ORF">ACFOW9_06885</name>
</gene>
<reference evidence="6" key="1">
    <citation type="journal article" date="2019" name="Int. J. Syst. Evol. Microbiol.">
        <title>The Global Catalogue of Microorganisms (GCM) 10K type strain sequencing project: providing services to taxonomists for standard genome sequencing and annotation.</title>
        <authorList>
            <consortium name="The Broad Institute Genomics Platform"/>
            <consortium name="The Broad Institute Genome Sequencing Center for Infectious Disease"/>
            <person name="Wu L."/>
            <person name="Ma J."/>
        </authorList>
    </citation>
    <scope>NUCLEOTIDE SEQUENCE [LARGE SCALE GENOMIC DNA]</scope>
    <source>
        <strain evidence="6">CGMCC 1.10698</strain>
    </source>
</reference>
<protein>
    <submittedName>
        <fullName evidence="5">Pyrimidine reductase family protein</fullName>
    </submittedName>
</protein>
<accession>A0ABV8R004</accession>
<evidence type="ECO:0000313" key="6">
    <source>
        <dbReference type="Proteomes" id="UP001595773"/>
    </source>
</evidence>
<dbReference type="EMBL" id="JBHSCQ010000006">
    <property type="protein sequence ID" value="MFC4265322.1"/>
    <property type="molecule type" value="Genomic_DNA"/>
</dbReference>
<organism evidence="5 6">
    <name type="scientific">Arthrobacter cryoconiti</name>
    <dbReference type="NCBI Taxonomy" id="748907"/>
    <lineage>
        <taxon>Bacteria</taxon>
        <taxon>Bacillati</taxon>
        <taxon>Actinomycetota</taxon>
        <taxon>Actinomycetes</taxon>
        <taxon>Micrococcales</taxon>
        <taxon>Micrococcaceae</taxon>
        <taxon>Arthrobacter</taxon>
    </lineage>
</organism>
<dbReference type="InterPro" id="IPR024072">
    <property type="entry name" value="DHFR-like_dom_sf"/>
</dbReference>